<dbReference type="SUPFAM" id="SSF52540">
    <property type="entry name" value="P-loop containing nucleoside triphosphate hydrolases"/>
    <property type="match status" value="1"/>
</dbReference>
<keyword evidence="1" id="KW-0808">Transferase</keyword>
<dbReference type="Gene3D" id="3.40.50.300">
    <property type="entry name" value="P-loop containing nucleotide triphosphate hydrolases"/>
    <property type="match status" value="1"/>
</dbReference>
<dbReference type="Proteomes" id="UP001169491">
    <property type="component" value="Unassembled WGS sequence"/>
</dbReference>
<name>A0AAW7QYS5_9GAMM</name>
<dbReference type="SUPFAM" id="SSF48452">
    <property type="entry name" value="TPR-like"/>
    <property type="match status" value="1"/>
</dbReference>
<dbReference type="Proteomes" id="UP001169492">
    <property type="component" value="Unassembled WGS sequence"/>
</dbReference>
<dbReference type="GO" id="GO:0008476">
    <property type="term" value="F:protein-tyrosine sulfotransferase activity"/>
    <property type="evidence" value="ECO:0007669"/>
    <property type="project" value="InterPro"/>
</dbReference>
<dbReference type="EMBL" id="JAGGJB010000003">
    <property type="protein sequence ID" value="MDN7124596.1"/>
    <property type="molecule type" value="Genomic_DNA"/>
</dbReference>
<evidence type="ECO:0000313" key="5">
    <source>
        <dbReference type="Proteomes" id="UP001169492"/>
    </source>
</evidence>
<evidence type="ECO:0000313" key="2">
    <source>
        <dbReference type="EMBL" id="MDN7124596.1"/>
    </source>
</evidence>
<dbReference type="EMBL" id="JAGGJC010000001">
    <property type="protein sequence ID" value="MDN7129113.1"/>
    <property type="molecule type" value="Genomic_DNA"/>
</dbReference>
<dbReference type="RefSeq" id="WP_301774524.1">
    <property type="nucleotide sequence ID" value="NZ_JAGGJB010000003.1"/>
</dbReference>
<dbReference type="PANTHER" id="PTHR12788">
    <property type="entry name" value="PROTEIN-TYROSINE SULFOTRANSFERASE 2"/>
    <property type="match status" value="1"/>
</dbReference>
<dbReference type="InterPro" id="IPR011990">
    <property type="entry name" value="TPR-like_helical_dom_sf"/>
</dbReference>
<dbReference type="InterPro" id="IPR026634">
    <property type="entry name" value="TPST-like"/>
</dbReference>
<proteinExistence type="predicted"/>
<organism evidence="2 5">
    <name type="scientific">Pseudidiomarina terrestris</name>
    <dbReference type="NCBI Taxonomy" id="2820060"/>
    <lineage>
        <taxon>Bacteria</taxon>
        <taxon>Pseudomonadati</taxon>
        <taxon>Pseudomonadota</taxon>
        <taxon>Gammaproteobacteria</taxon>
        <taxon>Alteromonadales</taxon>
        <taxon>Idiomarinaceae</taxon>
        <taxon>Pseudidiomarina</taxon>
    </lineage>
</organism>
<gene>
    <name evidence="2" type="ORF">J6I90_06850</name>
    <name evidence="3" type="ORF">J6I92_04455</name>
</gene>
<comment type="caution">
    <text evidence="2">The sequence shown here is derived from an EMBL/GenBank/DDBJ whole genome shotgun (WGS) entry which is preliminary data.</text>
</comment>
<reference evidence="4 5" key="1">
    <citation type="submission" date="2021-03" db="EMBL/GenBank/DDBJ databases">
        <title>Pseudidiomarina terrestris, a new bacterium isolated from saline soil.</title>
        <authorList>
            <person name="Galisteo C."/>
            <person name="De La Haba R."/>
            <person name="Sanchez-Porro C."/>
            <person name="Ventosa A."/>
        </authorList>
    </citation>
    <scope>NUCLEOTIDE SEQUENCE [LARGE SCALE GENOMIC DNA]</scope>
    <source>
        <strain evidence="2 5">1APP75-32.1</strain>
        <strain evidence="4">1APR75-15</strain>
        <strain evidence="3">1ASR75-15</strain>
    </source>
</reference>
<dbReference type="Pfam" id="PF13469">
    <property type="entry name" value="Sulfotransfer_3"/>
    <property type="match status" value="1"/>
</dbReference>
<dbReference type="PANTHER" id="PTHR12788:SF10">
    <property type="entry name" value="PROTEIN-TYROSINE SULFOTRANSFERASE"/>
    <property type="match status" value="1"/>
</dbReference>
<dbReference type="AlphaFoldDB" id="A0AAW7QYS5"/>
<evidence type="ECO:0000313" key="4">
    <source>
        <dbReference type="Proteomes" id="UP001169491"/>
    </source>
</evidence>
<protein>
    <submittedName>
        <fullName evidence="2">Sulfotransferase</fullName>
    </submittedName>
</protein>
<dbReference type="InterPro" id="IPR027417">
    <property type="entry name" value="P-loop_NTPase"/>
</dbReference>
<keyword evidence="4" id="KW-1185">Reference proteome</keyword>
<dbReference type="Gene3D" id="1.25.40.10">
    <property type="entry name" value="Tetratricopeptide repeat domain"/>
    <property type="match status" value="1"/>
</dbReference>
<evidence type="ECO:0000313" key="3">
    <source>
        <dbReference type="EMBL" id="MDN7129113.1"/>
    </source>
</evidence>
<sequence>MNDQSEVPSVQQLGQYLNALLKGGQQQAARDYIDAQVQRAPDSAAVVHLAAQLHHKTGALRSSLAHLNRAIELMPDQPALQIDKLHLLTSLRERKQLAKALEHAKKLATDNKNYQQQLARFYTQLNRPEQALELLTPLRKAHEEDSVLAFDEALNQWFVGKHKAAEKLANAVCEQKDAPSMAFYVRALLRKQTKTKNHVEQLADRARRDEVADTPIWFALGKEADDLGLHEQAFAAVTSGNALQKKITPYNEAAELDALTQMADVASTWKSQGRANKNAELTPIFVVSMPGSGATLIERYLHAHPQVTSAGEFPDFPQLLGEAISAYLAEHPGATRAQAIAAINYGELGKAYLKQLQDVADGNSYVVDKLPFNFLYCGMLKKALPNAKIIHVERDALDTCWSIYRTLFADRYAFAYDQEELGRYYRHYQAIMSAWQQSLGDELLTVAYEAFVEDTETTEQTILDFCGLQAASAQDDFVKQVPSVTTARGEPLTTRIYQHGIGHSKAYAKQLQALQSALDGEA</sequence>
<accession>A0AAW7QYS5</accession>
<evidence type="ECO:0000256" key="1">
    <source>
        <dbReference type="ARBA" id="ARBA00022679"/>
    </source>
</evidence>